<protein>
    <submittedName>
        <fullName evidence="4">Uncharacterized protein</fullName>
    </submittedName>
</protein>
<evidence type="ECO:0000256" key="2">
    <source>
        <dbReference type="ARBA" id="ARBA00022803"/>
    </source>
</evidence>
<reference evidence="4 5" key="2">
    <citation type="submission" date="2018-06" db="EMBL/GenBank/DDBJ databases">
        <title>Metagenomic assembly of (sub)arctic Cyanobacteria and their associated microbiome from non-axenic cultures.</title>
        <authorList>
            <person name="Baurain D."/>
        </authorList>
    </citation>
    <scope>NUCLEOTIDE SEQUENCE [LARGE SCALE GENOMIC DNA]</scope>
    <source>
        <strain evidence="4">ULC129bin1</strain>
    </source>
</reference>
<dbReference type="PROSITE" id="PS50005">
    <property type="entry name" value="TPR"/>
    <property type="match status" value="3"/>
</dbReference>
<dbReference type="Pfam" id="PF13975">
    <property type="entry name" value="gag-asp_proteas"/>
    <property type="match status" value="1"/>
</dbReference>
<evidence type="ECO:0000313" key="4">
    <source>
        <dbReference type="EMBL" id="PZO15926.1"/>
    </source>
</evidence>
<dbReference type="Proteomes" id="UP000249354">
    <property type="component" value="Unassembled WGS sequence"/>
</dbReference>
<dbReference type="EMBL" id="QBMC01000086">
    <property type="protein sequence ID" value="PZO15926.1"/>
    <property type="molecule type" value="Genomic_DNA"/>
</dbReference>
<dbReference type="Gene3D" id="2.40.70.10">
    <property type="entry name" value="Acid Proteases"/>
    <property type="match status" value="1"/>
</dbReference>
<sequence>MAVESGELASSQFQEALTLIELGRPFEALPLLAEVISLRPDFVEAYVQRARLRRRLNDLEGAIADYAKAIKLAPTVELYLARALVWLGLGKAEGAVGDARKAIALDPGLAGGHRLLGKALGSLGDGVGAIAAYKQAARCYIEAKDKENAALCLGRIKGLRSLPLLSVGQQRAISSDQDTTAQVSATPAAFLKLLWQKYGQKQYRAVLKDADWLLACEAENVEAMCLRGLAYAHIGKAQQAVEDFARATRLAPEDTTVRLHRASMRLALSDGAGAVEDLSVLIEMVGPESRFFAQRAAAYRSIEDLESAFKDYANALAVEPENAELYQHRAEVQQAMGEKTGAIEDYQKAATLWLNNGKWAEHQQVVEAVRQLRSQQATASARKSGSSVPIKSFDRHLPVVEVLMDGIATFDIVIDRNASHSIITQKMAQQLNLELVSYRYIYLADGTPMELPLARLRSVAIGGTVITDVYVAVASNQETPLLGKDCFGGYSIRISGNEITFSR</sequence>
<dbReference type="InterPro" id="IPR011990">
    <property type="entry name" value="TPR-like_helical_dom_sf"/>
</dbReference>
<dbReference type="InterPro" id="IPR021109">
    <property type="entry name" value="Peptidase_aspartic_dom_sf"/>
</dbReference>
<gene>
    <name evidence="4" type="ORF">DCF25_13040</name>
</gene>
<dbReference type="SMART" id="SM00028">
    <property type="entry name" value="TPR"/>
    <property type="match status" value="7"/>
</dbReference>
<dbReference type="AlphaFoldDB" id="A0A2W4U3R4"/>
<proteinExistence type="predicted"/>
<feature type="repeat" description="TPR" evidence="3">
    <location>
        <begin position="221"/>
        <end position="254"/>
    </location>
</feature>
<keyword evidence="2 3" id="KW-0802">TPR repeat</keyword>
<dbReference type="Gene3D" id="1.25.40.10">
    <property type="entry name" value="Tetratricopeptide repeat domain"/>
    <property type="match status" value="4"/>
</dbReference>
<reference evidence="5" key="1">
    <citation type="submission" date="2018-04" db="EMBL/GenBank/DDBJ databases">
        <authorList>
            <person name="Cornet L."/>
        </authorList>
    </citation>
    <scope>NUCLEOTIDE SEQUENCE [LARGE SCALE GENOMIC DNA]</scope>
</reference>
<dbReference type="SUPFAM" id="SSF48452">
    <property type="entry name" value="TPR-like"/>
    <property type="match status" value="2"/>
</dbReference>
<accession>A0A2W4U3R4</accession>
<evidence type="ECO:0000313" key="5">
    <source>
        <dbReference type="Proteomes" id="UP000249354"/>
    </source>
</evidence>
<organism evidence="4 5">
    <name type="scientific">Leptolyngbya foveolarum</name>
    <dbReference type="NCBI Taxonomy" id="47253"/>
    <lineage>
        <taxon>Bacteria</taxon>
        <taxon>Bacillati</taxon>
        <taxon>Cyanobacteriota</taxon>
        <taxon>Cyanophyceae</taxon>
        <taxon>Leptolyngbyales</taxon>
        <taxon>Leptolyngbyaceae</taxon>
        <taxon>Leptolyngbya group</taxon>
        <taxon>Leptolyngbya</taxon>
    </lineage>
</organism>
<dbReference type="InterPro" id="IPR019734">
    <property type="entry name" value="TPR_rpt"/>
</dbReference>
<name>A0A2W4U3R4_9CYAN</name>
<dbReference type="SUPFAM" id="SSF50630">
    <property type="entry name" value="Acid proteases"/>
    <property type="match status" value="1"/>
</dbReference>
<dbReference type="InterPro" id="IPR050498">
    <property type="entry name" value="Ycf3"/>
</dbReference>
<keyword evidence="1" id="KW-0677">Repeat</keyword>
<dbReference type="Pfam" id="PF13432">
    <property type="entry name" value="TPR_16"/>
    <property type="match status" value="1"/>
</dbReference>
<comment type="caution">
    <text evidence="4">The sequence shown here is derived from an EMBL/GenBank/DDBJ whole genome shotgun (WGS) entry which is preliminary data.</text>
</comment>
<feature type="repeat" description="TPR" evidence="3">
    <location>
        <begin position="289"/>
        <end position="322"/>
    </location>
</feature>
<dbReference type="PANTHER" id="PTHR44858">
    <property type="entry name" value="TETRATRICOPEPTIDE REPEAT PROTEIN 6"/>
    <property type="match status" value="1"/>
</dbReference>
<dbReference type="PANTHER" id="PTHR44858:SF1">
    <property type="entry name" value="UDP-N-ACETYLGLUCOSAMINE--PEPTIDE N-ACETYLGLUCOSAMINYLTRANSFERASE SPINDLY-RELATED"/>
    <property type="match status" value="1"/>
</dbReference>
<evidence type="ECO:0000256" key="1">
    <source>
        <dbReference type="ARBA" id="ARBA00022737"/>
    </source>
</evidence>
<dbReference type="Pfam" id="PF13181">
    <property type="entry name" value="TPR_8"/>
    <property type="match status" value="1"/>
</dbReference>
<feature type="repeat" description="TPR" evidence="3">
    <location>
        <begin position="43"/>
        <end position="76"/>
    </location>
</feature>
<evidence type="ECO:0000256" key="3">
    <source>
        <dbReference type="PROSITE-ProRule" id="PRU00339"/>
    </source>
</evidence>